<evidence type="ECO:0000256" key="1">
    <source>
        <dbReference type="ARBA" id="ARBA00000085"/>
    </source>
</evidence>
<comment type="subcellular location">
    <subcellularLocation>
        <location evidence="2">Cell membrane</location>
    </subcellularLocation>
</comment>
<accession>A0A4Q2SC71</accession>
<dbReference type="SUPFAM" id="SSF55874">
    <property type="entry name" value="ATPase domain of HSP90 chaperone/DNA topoisomerase II/histidine kinase"/>
    <property type="match status" value="1"/>
</dbReference>
<dbReference type="InterPro" id="IPR036097">
    <property type="entry name" value="HisK_dim/P_sf"/>
</dbReference>
<dbReference type="InterPro" id="IPR004358">
    <property type="entry name" value="Sig_transdc_His_kin-like_C"/>
</dbReference>
<dbReference type="Pfam" id="PF13185">
    <property type="entry name" value="GAF_2"/>
    <property type="match status" value="1"/>
</dbReference>
<dbReference type="GO" id="GO:0030295">
    <property type="term" value="F:protein kinase activator activity"/>
    <property type="evidence" value="ECO:0007669"/>
    <property type="project" value="TreeGrafter"/>
</dbReference>
<dbReference type="Proteomes" id="UP000293291">
    <property type="component" value="Unassembled WGS sequence"/>
</dbReference>
<dbReference type="PROSITE" id="PS50109">
    <property type="entry name" value="HIS_KIN"/>
    <property type="match status" value="1"/>
</dbReference>
<keyword evidence="6" id="KW-0547">Nucleotide-binding</keyword>
<keyword evidence="13" id="KW-1185">Reference proteome</keyword>
<dbReference type="InterPro" id="IPR003594">
    <property type="entry name" value="HATPase_dom"/>
</dbReference>
<sequence length="402" mass="42988">MAGGLEGAGAVSAPADDRRRERVLAAYDVLGRPPRRELDALVELAAQVAGVPFAAVNLFSSDAQHPVATSGFEGHSTPMDNAMCRLVVESGEPIMVEDAARDARFAGNPWTTGELADVRYYGSQPLRTPSGVVIGTLCVFDNEVHQVTPEAARGLEQLADRVVDVLELELASRRLSEVNARLSTSNDRLAHFAGQVSHDLKNPLTAISLSLEALELEITDPYQTDTLARARRGVDRMGELISNLLEFASQGVAPGDDVVDLDAELASALDDLDGRVPRGSVRTGPLPPARGDAAQLRSVLMNLLDNAAKFTVDGAEPEIEVEAVLRDGHSRVEVRDRGRGVPDDKHERVFAPLSRLDKTVDGTGIGLATCRRIVEAHGGSMGVEERVGGGSVFWFELPLVVA</sequence>
<dbReference type="OrthoDB" id="9808408at2"/>
<dbReference type="Gene3D" id="3.30.450.40">
    <property type="match status" value="1"/>
</dbReference>
<dbReference type="GO" id="GO:0007234">
    <property type="term" value="P:osmosensory signaling via phosphorelay pathway"/>
    <property type="evidence" value="ECO:0007669"/>
    <property type="project" value="TreeGrafter"/>
</dbReference>
<dbReference type="SUPFAM" id="SSF47384">
    <property type="entry name" value="Homodimeric domain of signal transducing histidine kinase"/>
    <property type="match status" value="1"/>
</dbReference>
<dbReference type="InterPro" id="IPR029016">
    <property type="entry name" value="GAF-like_dom_sf"/>
</dbReference>
<dbReference type="InterPro" id="IPR003661">
    <property type="entry name" value="HisK_dim/P_dom"/>
</dbReference>
<dbReference type="PRINTS" id="PR00344">
    <property type="entry name" value="BCTRLSENSOR"/>
</dbReference>
<comment type="caution">
    <text evidence="12">The sequence shown here is derived from an EMBL/GenBank/DDBJ whole genome shotgun (WGS) entry which is preliminary data.</text>
</comment>
<evidence type="ECO:0000256" key="4">
    <source>
        <dbReference type="ARBA" id="ARBA00022553"/>
    </source>
</evidence>
<dbReference type="GO" id="GO:0000155">
    <property type="term" value="F:phosphorelay sensor kinase activity"/>
    <property type="evidence" value="ECO:0007669"/>
    <property type="project" value="InterPro"/>
</dbReference>
<proteinExistence type="predicted"/>
<keyword evidence="5" id="KW-0808">Transferase</keyword>
<gene>
    <name evidence="12" type="ORF">EUA07_09000</name>
</gene>
<reference evidence="12 13" key="1">
    <citation type="submission" date="2019-01" db="EMBL/GenBank/DDBJ databases">
        <title>Novel species of Nocardioides.</title>
        <authorList>
            <person name="Liu Q."/>
            <person name="Xin Y.-H."/>
        </authorList>
    </citation>
    <scope>NUCLEOTIDE SEQUENCE [LARGE SCALE GENOMIC DNA]</scope>
    <source>
        <strain evidence="12 13">CGMCC 4.6875</strain>
    </source>
</reference>
<evidence type="ECO:0000256" key="5">
    <source>
        <dbReference type="ARBA" id="ARBA00022679"/>
    </source>
</evidence>
<dbReference type="GO" id="GO:0000156">
    <property type="term" value="F:phosphorelay response regulator activity"/>
    <property type="evidence" value="ECO:0007669"/>
    <property type="project" value="TreeGrafter"/>
</dbReference>
<keyword evidence="7 12" id="KW-0418">Kinase</keyword>
<protein>
    <recommendedName>
        <fullName evidence="10">Sensor-like histidine kinase SenX3</fullName>
        <ecNumber evidence="3">2.7.13.3</ecNumber>
    </recommendedName>
</protein>
<dbReference type="InterPro" id="IPR050351">
    <property type="entry name" value="BphY/WalK/GraS-like"/>
</dbReference>
<organism evidence="12 13">
    <name type="scientific">Nocardioides ganghwensis</name>
    <dbReference type="NCBI Taxonomy" id="252230"/>
    <lineage>
        <taxon>Bacteria</taxon>
        <taxon>Bacillati</taxon>
        <taxon>Actinomycetota</taxon>
        <taxon>Actinomycetes</taxon>
        <taxon>Propionibacteriales</taxon>
        <taxon>Nocardioidaceae</taxon>
        <taxon>Nocardioides</taxon>
    </lineage>
</organism>
<dbReference type="SUPFAM" id="SSF55781">
    <property type="entry name" value="GAF domain-like"/>
    <property type="match status" value="1"/>
</dbReference>
<dbReference type="InterPro" id="IPR003018">
    <property type="entry name" value="GAF"/>
</dbReference>
<evidence type="ECO:0000259" key="11">
    <source>
        <dbReference type="PROSITE" id="PS50109"/>
    </source>
</evidence>
<dbReference type="CDD" id="cd00082">
    <property type="entry name" value="HisKA"/>
    <property type="match status" value="1"/>
</dbReference>
<feature type="domain" description="Histidine kinase" evidence="11">
    <location>
        <begin position="195"/>
        <end position="401"/>
    </location>
</feature>
<dbReference type="Gene3D" id="1.10.287.130">
    <property type="match status" value="1"/>
</dbReference>
<dbReference type="Pfam" id="PF00512">
    <property type="entry name" value="HisKA"/>
    <property type="match status" value="1"/>
</dbReference>
<name>A0A4Q2SC71_9ACTN</name>
<evidence type="ECO:0000256" key="3">
    <source>
        <dbReference type="ARBA" id="ARBA00012438"/>
    </source>
</evidence>
<dbReference type="SMART" id="SM00387">
    <property type="entry name" value="HATPase_c"/>
    <property type="match status" value="1"/>
</dbReference>
<dbReference type="GO" id="GO:0005886">
    <property type="term" value="C:plasma membrane"/>
    <property type="evidence" value="ECO:0007669"/>
    <property type="project" value="UniProtKB-SubCell"/>
</dbReference>
<dbReference type="AlphaFoldDB" id="A0A4Q2SC71"/>
<evidence type="ECO:0000256" key="2">
    <source>
        <dbReference type="ARBA" id="ARBA00004236"/>
    </source>
</evidence>
<dbReference type="PANTHER" id="PTHR42878:SF7">
    <property type="entry name" value="SENSOR HISTIDINE KINASE GLRK"/>
    <property type="match status" value="1"/>
</dbReference>
<evidence type="ECO:0000313" key="12">
    <source>
        <dbReference type="EMBL" id="RYC02856.1"/>
    </source>
</evidence>
<dbReference type="SMART" id="SM00388">
    <property type="entry name" value="HisKA"/>
    <property type="match status" value="1"/>
</dbReference>
<evidence type="ECO:0000313" key="13">
    <source>
        <dbReference type="Proteomes" id="UP000293291"/>
    </source>
</evidence>
<evidence type="ECO:0000256" key="7">
    <source>
        <dbReference type="ARBA" id="ARBA00022777"/>
    </source>
</evidence>
<dbReference type="Gene3D" id="3.30.565.10">
    <property type="entry name" value="Histidine kinase-like ATPase, C-terminal domain"/>
    <property type="match status" value="1"/>
</dbReference>
<comment type="catalytic activity">
    <reaction evidence="1">
        <text>ATP + protein L-histidine = ADP + protein N-phospho-L-histidine.</text>
        <dbReference type="EC" id="2.7.13.3"/>
    </reaction>
</comment>
<dbReference type="Pfam" id="PF02518">
    <property type="entry name" value="HATPase_c"/>
    <property type="match status" value="1"/>
</dbReference>
<evidence type="ECO:0000256" key="6">
    <source>
        <dbReference type="ARBA" id="ARBA00022741"/>
    </source>
</evidence>
<dbReference type="PANTHER" id="PTHR42878">
    <property type="entry name" value="TWO-COMPONENT HISTIDINE KINASE"/>
    <property type="match status" value="1"/>
</dbReference>
<keyword evidence="4" id="KW-0597">Phosphoprotein</keyword>
<keyword evidence="8" id="KW-0067">ATP-binding</keyword>
<evidence type="ECO:0000256" key="9">
    <source>
        <dbReference type="ARBA" id="ARBA00023012"/>
    </source>
</evidence>
<keyword evidence="9" id="KW-0902">Two-component regulatory system</keyword>
<dbReference type="InterPro" id="IPR036890">
    <property type="entry name" value="HATPase_C_sf"/>
</dbReference>
<dbReference type="EMBL" id="SDWU01000008">
    <property type="protein sequence ID" value="RYC02856.1"/>
    <property type="molecule type" value="Genomic_DNA"/>
</dbReference>
<dbReference type="SMART" id="SM00065">
    <property type="entry name" value="GAF"/>
    <property type="match status" value="1"/>
</dbReference>
<dbReference type="InterPro" id="IPR005467">
    <property type="entry name" value="His_kinase_dom"/>
</dbReference>
<evidence type="ECO:0000256" key="10">
    <source>
        <dbReference type="ARBA" id="ARBA00039401"/>
    </source>
</evidence>
<evidence type="ECO:0000256" key="8">
    <source>
        <dbReference type="ARBA" id="ARBA00022840"/>
    </source>
</evidence>
<dbReference type="EC" id="2.7.13.3" evidence="3"/>
<dbReference type="GO" id="GO:0005524">
    <property type="term" value="F:ATP binding"/>
    <property type="evidence" value="ECO:0007669"/>
    <property type="project" value="UniProtKB-KW"/>
</dbReference>